<protein>
    <submittedName>
        <fullName evidence="4">Nucleotide-binding universal stress UspA family protein</fullName>
    </submittedName>
</protein>
<dbReference type="SUPFAM" id="SSF52402">
    <property type="entry name" value="Adenine nucleotide alpha hydrolases-like"/>
    <property type="match status" value="1"/>
</dbReference>
<comment type="similarity">
    <text evidence="1">Belongs to the universal stress protein A family.</text>
</comment>
<organism evidence="4 5">
    <name type="scientific">Saccharopolyspora gloriosae</name>
    <dbReference type="NCBI Taxonomy" id="455344"/>
    <lineage>
        <taxon>Bacteria</taxon>
        <taxon>Bacillati</taxon>
        <taxon>Actinomycetota</taxon>
        <taxon>Actinomycetes</taxon>
        <taxon>Pseudonocardiales</taxon>
        <taxon>Pseudonocardiaceae</taxon>
        <taxon>Saccharopolyspora</taxon>
    </lineage>
</organism>
<evidence type="ECO:0000256" key="2">
    <source>
        <dbReference type="SAM" id="MobiDB-lite"/>
    </source>
</evidence>
<dbReference type="EMBL" id="JACHIV010000001">
    <property type="protein sequence ID" value="MBB5070011.1"/>
    <property type="molecule type" value="Genomic_DNA"/>
</dbReference>
<evidence type="ECO:0000256" key="1">
    <source>
        <dbReference type="ARBA" id="ARBA00008791"/>
    </source>
</evidence>
<comment type="caution">
    <text evidence="4">The sequence shown here is derived from an EMBL/GenBank/DDBJ whole genome shotgun (WGS) entry which is preliminary data.</text>
</comment>
<name>A0A840NG82_9PSEU</name>
<accession>A0A840NG82</accession>
<dbReference type="AlphaFoldDB" id="A0A840NG82"/>
<evidence type="ECO:0000313" key="4">
    <source>
        <dbReference type="EMBL" id="MBB5070011.1"/>
    </source>
</evidence>
<dbReference type="InterPro" id="IPR006015">
    <property type="entry name" value="Universal_stress_UspA"/>
</dbReference>
<gene>
    <name evidence="4" type="ORF">BJ969_003099</name>
</gene>
<keyword evidence="5" id="KW-1185">Reference proteome</keyword>
<dbReference type="InterPro" id="IPR006016">
    <property type="entry name" value="UspA"/>
</dbReference>
<dbReference type="Gene3D" id="3.40.50.620">
    <property type="entry name" value="HUPs"/>
    <property type="match status" value="1"/>
</dbReference>
<dbReference type="Pfam" id="PF00582">
    <property type="entry name" value="Usp"/>
    <property type="match status" value="1"/>
</dbReference>
<sequence>MCADNSLVVGIHGSESSARALRWAVREARQRHRAVRAVMVWSRHAVLSGPGPLLMNPELAPHHLHEQYRRELSRTVHACVGDQLPPGLRMELMEGRTVDVLSALSAEAAMLVLGGGHHHRGINPTTGHVVGGCLRHARCPVVIVPHDVEFAPDEQERASGPASTHDPVLG</sequence>
<dbReference type="Proteomes" id="UP000580474">
    <property type="component" value="Unassembled WGS sequence"/>
</dbReference>
<dbReference type="RefSeq" id="WP_184479610.1">
    <property type="nucleotide sequence ID" value="NZ_JACHIV010000001.1"/>
</dbReference>
<feature type="domain" description="UspA" evidence="3">
    <location>
        <begin position="7"/>
        <end position="145"/>
    </location>
</feature>
<feature type="region of interest" description="Disordered" evidence="2">
    <location>
        <begin position="150"/>
        <end position="170"/>
    </location>
</feature>
<dbReference type="PANTHER" id="PTHR46553:SF3">
    <property type="entry name" value="ADENINE NUCLEOTIDE ALPHA HYDROLASES-LIKE SUPERFAMILY PROTEIN"/>
    <property type="match status" value="1"/>
</dbReference>
<reference evidence="4 5" key="1">
    <citation type="submission" date="2020-08" db="EMBL/GenBank/DDBJ databases">
        <title>Sequencing the genomes of 1000 actinobacteria strains.</title>
        <authorList>
            <person name="Klenk H.-P."/>
        </authorList>
    </citation>
    <scope>NUCLEOTIDE SEQUENCE [LARGE SCALE GENOMIC DNA]</scope>
    <source>
        <strain evidence="4 5">DSM 45582</strain>
    </source>
</reference>
<dbReference type="PRINTS" id="PR01438">
    <property type="entry name" value="UNVRSLSTRESS"/>
</dbReference>
<dbReference type="InterPro" id="IPR014729">
    <property type="entry name" value="Rossmann-like_a/b/a_fold"/>
</dbReference>
<evidence type="ECO:0000259" key="3">
    <source>
        <dbReference type="Pfam" id="PF00582"/>
    </source>
</evidence>
<dbReference type="PANTHER" id="PTHR46553">
    <property type="entry name" value="ADENINE NUCLEOTIDE ALPHA HYDROLASES-LIKE SUPERFAMILY PROTEIN"/>
    <property type="match status" value="1"/>
</dbReference>
<evidence type="ECO:0000313" key="5">
    <source>
        <dbReference type="Proteomes" id="UP000580474"/>
    </source>
</evidence>
<proteinExistence type="inferred from homology"/>